<proteinExistence type="predicted"/>
<keyword evidence="2" id="KW-1185">Reference proteome</keyword>
<reference evidence="1 2" key="1">
    <citation type="journal article" date="2015" name="Genome Biol. Evol.">
        <title>Comparative Genomics of a Bacterivorous Green Alga Reveals Evolutionary Causalities and Consequences of Phago-Mixotrophic Mode of Nutrition.</title>
        <authorList>
            <person name="Burns J.A."/>
            <person name="Paasch A."/>
            <person name="Narechania A."/>
            <person name="Kim E."/>
        </authorList>
    </citation>
    <scope>NUCLEOTIDE SEQUENCE [LARGE SCALE GENOMIC DNA]</scope>
    <source>
        <strain evidence="1 2">PLY_AMNH</strain>
    </source>
</reference>
<gene>
    <name evidence="1" type="ORF">CYMTET_51299</name>
</gene>
<comment type="caution">
    <text evidence="1">The sequence shown here is derived from an EMBL/GenBank/DDBJ whole genome shotgun (WGS) entry which is preliminary data.</text>
</comment>
<dbReference type="EMBL" id="LGRX02034130">
    <property type="protein sequence ID" value="KAK3238715.1"/>
    <property type="molecule type" value="Genomic_DNA"/>
</dbReference>
<organism evidence="1 2">
    <name type="scientific">Cymbomonas tetramitiformis</name>
    <dbReference type="NCBI Taxonomy" id="36881"/>
    <lineage>
        <taxon>Eukaryota</taxon>
        <taxon>Viridiplantae</taxon>
        <taxon>Chlorophyta</taxon>
        <taxon>Pyramimonadophyceae</taxon>
        <taxon>Pyramimonadales</taxon>
        <taxon>Pyramimonadaceae</taxon>
        <taxon>Cymbomonas</taxon>
    </lineage>
</organism>
<accession>A0AAE0BMW5</accession>
<protein>
    <submittedName>
        <fullName evidence="1">Uncharacterized protein</fullName>
    </submittedName>
</protein>
<sequence length="123" mass="12845">MEPRRRTRTAGRRRGIDVSTYGFSTHDGGGGVLGELDALASQVKAIEKKVGVSATTFWCSVDVDGIGSAHVASAGAWSDDETFEQKMPSQVVSGAVGCTASLTSRVVHGSGDPLSYIESWTPA</sequence>
<evidence type="ECO:0000313" key="2">
    <source>
        <dbReference type="Proteomes" id="UP001190700"/>
    </source>
</evidence>
<dbReference type="AlphaFoldDB" id="A0AAE0BMW5"/>
<dbReference type="Proteomes" id="UP001190700">
    <property type="component" value="Unassembled WGS sequence"/>
</dbReference>
<name>A0AAE0BMW5_9CHLO</name>
<evidence type="ECO:0000313" key="1">
    <source>
        <dbReference type="EMBL" id="KAK3238715.1"/>
    </source>
</evidence>